<evidence type="ECO:0000256" key="7">
    <source>
        <dbReference type="ARBA" id="ARBA00023170"/>
    </source>
</evidence>
<evidence type="ECO:0000313" key="8">
    <source>
        <dbReference type="EMBL" id="CAF0873858.1"/>
    </source>
</evidence>
<evidence type="ECO:0000256" key="5">
    <source>
        <dbReference type="ARBA" id="ARBA00022989"/>
    </source>
</evidence>
<dbReference type="AlphaFoldDB" id="A0A813XRZ2"/>
<evidence type="ECO:0000256" key="3">
    <source>
        <dbReference type="ARBA" id="ARBA00022475"/>
    </source>
</evidence>
<keyword evidence="6" id="KW-0472">Membrane</keyword>
<evidence type="ECO:0000256" key="1">
    <source>
        <dbReference type="ARBA" id="ARBA00004651"/>
    </source>
</evidence>
<gene>
    <name evidence="8" type="ORF">XAT740_LOCUS6635</name>
</gene>
<keyword evidence="9" id="KW-1185">Reference proteome</keyword>
<evidence type="ECO:0000256" key="4">
    <source>
        <dbReference type="ARBA" id="ARBA00022692"/>
    </source>
</evidence>
<dbReference type="PANTHER" id="PTHR21444:SF15">
    <property type="entry name" value="RECEPTOR FOR RETINOL UPTAKE STRA6"/>
    <property type="match status" value="1"/>
</dbReference>
<dbReference type="GO" id="GO:0038023">
    <property type="term" value="F:signaling receptor activity"/>
    <property type="evidence" value="ECO:0007669"/>
    <property type="project" value="InterPro"/>
</dbReference>
<keyword evidence="2" id="KW-0813">Transport</keyword>
<evidence type="ECO:0000256" key="6">
    <source>
        <dbReference type="ARBA" id="ARBA00023136"/>
    </source>
</evidence>
<comment type="subcellular location">
    <subcellularLocation>
        <location evidence="1">Cell membrane</location>
        <topology evidence="1">Multi-pass membrane protein</topology>
    </subcellularLocation>
</comment>
<keyword evidence="4" id="KW-0812">Transmembrane</keyword>
<dbReference type="GO" id="GO:0071939">
    <property type="term" value="P:vitamin A import into cell"/>
    <property type="evidence" value="ECO:0007669"/>
    <property type="project" value="TreeGrafter"/>
</dbReference>
<reference evidence="8" key="1">
    <citation type="submission" date="2021-02" db="EMBL/GenBank/DDBJ databases">
        <authorList>
            <person name="Nowell W R."/>
        </authorList>
    </citation>
    <scope>NUCLEOTIDE SEQUENCE</scope>
</reference>
<comment type="caution">
    <text evidence="8">The sequence shown here is derived from an EMBL/GenBank/DDBJ whole genome shotgun (WGS) entry which is preliminary data.</text>
</comment>
<keyword evidence="7" id="KW-0675">Receptor</keyword>
<keyword evidence="5" id="KW-1133">Transmembrane helix</keyword>
<organism evidence="8 9">
    <name type="scientific">Adineta ricciae</name>
    <name type="common">Rotifer</name>
    <dbReference type="NCBI Taxonomy" id="249248"/>
    <lineage>
        <taxon>Eukaryota</taxon>
        <taxon>Metazoa</taxon>
        <taxon>Spiralia</taxon>
        <taxon>Gnathifera</taxon>
        <taxon>Rotifera</taxon>
        <taxon>Eurotatoria</taxon>
        <taxon>Bdelloidea</taxon>
        <taxon>Adinetida</taxon>
        <taxon>Adinetidae</taxon>
        <taxon>Adineta</taxon>
    </lineage>
</organism>
<dbReference type="Pfam" id="PF14752">
    <property type="entry name" value="RBP_receptor"/>
    <property type="match status" value="1"/>
</dbReference>
<dbReference type="InterPro" id="IPR026612">
    <property type="entry name" value="STRA6-like"/>
</dbReference>
<dbReference type="GO" id="GO:0034632">
    <property type="term" value="F:retinol transmembrane transporter activity"/>
    <property type="evidence" value="ECO:0007669"/>
    <property type="project" value="InterPro"/>
</dbReference>
<dbReference type="EMBL" id="CAJNOR010000303">
    <property type="protein sequence ID" value="CAF0873858.1"/>
    <property type="molecule type" value="Genomic_DNA"/>
</dbReference>
<sequence length="157" mass="18431">MRIILSVIAGFFYMCRLDYSPLGRKLEILDSGFAAYCGFIHIEATHRNPIMLTMASYLYGEMKRKQHLTDNSMMVTSIERKREKNSSNAVRRWHLAVLLLRNPSLVLLRKSALAAKEDKKEKDMFENKQRISVIEEMTHRPSLISESDFERMWQKKC</sequence>
<dbReference type="GO" id="GO:0005886">
    <property type="term" value="C:plasma membrane"/>
    <property type="evidence" value="ECO:0007669"/>
    <property type="project" value="UniProtKB-SubCell"/>
</dbReference>
<proteinExistence type="predicted"/>
<dbReference type="PANTHER" id="PTHR21444">
    <property type="entry name" value="COILED-COIL DOMAIN-CONTAINING PROTEIN 180"/>
    <property type="match status" value="1"/>
</dbReference>
<accession>A0A813XRZ2</accession>
<evidence type="ECO:0000313" key="9">
    <source>
        <dbReference type="Proteomes" id="UP000663828"/>
    </source>
</evidence>
<evidence type="ECO:0000256" key="2">
    <source>
        <dbReference type="ARBA" id="ARBA00022448"/>
    </source>
</evidence>
<name>A0A813XRZ2_ADIRI</name>
<dbReference type="Proteomes" id="UP000663828">
    <property type="component" value="Unassembled WGS sequence"/>
</dbReference>
<protein>
    <submittedName>
        <fullName evidence="8">Uncharacterized protein</fullName>
    </submittedName>
</protein>
<keyword evidence="3" id="KW-1003">Cell membrane</keyword>